<feature type="binding site" evidence="7">
    <location>
        <position position="239"/>
    </location>
    <ligand>
        <name>Zn(2+)</name>
        <dbReference type="ChEBI" id="CHEBI:29105"/>
        <label>2</label>
    </ligand>
</feature>
<dbReference type="GO" id="GO:0005737">
    <property type="term" value="C:cytoplasm"/>
    <property type="evidence" value="ECO:0007669"/>
    <property type="project" value="TreeGrafter"/>
</dbReference>
<evidence type="ECO:0000256" key="1">
    <source>
        <dbReference type="ARBA" id="ARBA00011881"/>
    </source>
</evidence>
<dbReference type="Gene3D" id="2.30.40.10">
    <property type="entry name" value="Urease, subunit C, domain 1"/>
    <property type="match status" value="1"/>
</dbReference>
<dbReference type="RefSeq" id="WP_268498556.1">
    <property type="nucleotide sequence ID" value="NZ_JALAVZ010000013.1"/>
</dbReference>
<dbReference type="GO" id="GO:0004038">
    <property type="term" value="F:allantoinase activity"/>
    <property type="evidence" value="ECO:0007669"/>
    <property type="project" value="UniProtKB-UniRule"/>
</dbReference>
<evidence type="ECO:0000313" key="10">
    <source>
        <dbReference type="Proteomes" id="UP001073053"/>
    </source>
</evidence>
<feature type="binding site" evidence="7">
    <location>
        <position position="312"/>
    </location>
    <ligand>
        <name>Zn(2+)</name>
        <dbReference type="ChEBI" id="CHEBI:29105"/>
        <label>1</label>
    </ligand>
</feature>
<name>A0A9Q4ESA9_9BACI</name>
<dbReference type="EC" id="3.5.2.5" evidence="7"/>
<comment type="cofactor">
    <cofactor evidence="7">
        <name>Zn(2+)</name>
        <dbReference type="ChEBI" id="CHEBI:29105"/>
    </cofactor>
    <text evidence="7">Binds 2 Zn(2+) ions per subunit.</text>
</comment>
<dbReference type="GO" id="GO:0050897">
    <property type="term" value="F:cobalt ion binding"/>
    <property type="evidence" value="ECO:0007669"/>
    <property type="project" value="InterPro"/>
</dbReference>
<dbReference type="InterPro" id="IPR011059">
    <property type="entry name" value="Metal-dep_hydrolase_composite"/>
</dbReference>
<dbReference type="GO" id="GO:0000256">
    <property type="term" value="P:allantoin catabolic process"/>
    <property type="evidence" value="ECO:0007669"/>
    <property type="project" value="UniProtKB-UniRule"/>
</dbReference>
<evidence type="ECO:0000313" key="9">
    <source>
        <dbReference type="EMBL" id="MCY9186709.1"/>
    </source>
</evidence>
<evidence type="ECO:0000256" key="4">
    <source>
        <dbReference type="ARBA" id="ARBA00022801"/>
    </source>
</evidence>
<dbReference type="InterPro" id="IPR032466">
    <property type="entry name" value="Metal_Hydrolase"/>
</dbReference>
<dbReference type="GO" id="GO:0008270">
    <property type="term" value="F:zinc ion binding"/>
    <property type="evidence" value="ECO:0007669"/>
    <property type="project" value="InterPro"/>
</dbReference>
<dbReference type="PANTHER" id="PTHR43668">
    <property type="entry name" value="ALLANTOINASE"/>
    <property type="match status" value="1"/>
</dbReference>
<feature type="binding site" evidence="7">
    <location>
        <position position="183"/>
    </location>
    <ligand>
        <name>Zn(2+)</name>
        <dbReference type="ChEBI" id="CHEBI:29105"/>
        <label>2</label>
    </ligand>
</feature>
<keyword evidence="5 7" id="KW-0862">Zinc</keyword>
<dbReference type="InterPro" id="IPR050138">
    <property type="entry name" value="DHOase/Allantoinase_Hydrolase"/>
</dbReference>
<evidence type="ECO:0000256" key="5">
    <source>
        <dbReference type="ARBA" id="ARBA00022833"/>
    </source>
</evidence>
<dbReference type="PANTHER" id="PTHR43668:SF4">
    <property type="entry name" value="ALLANTOINASE"/>
    <property type="match status" value="1"/>
</dbReference>
<evidence type="ECO:0000256" key="2">
    <source>
        <dbReference type="ARBA" id="ARBA00022631"/>
    </source>
</evidence>
<comment type="function">
    <text evidence="6 7">Catalyzes the conversion of allantoin (5-ureidohydantoin) to allantoic acid by hydrolytic cleavage of the five-member hydantoin ring.</text>
</comment>
<proteinExistence type="inferred from homology"/>
<evidence type="ECO:0000256" key="6">
    <source>
        <dbReference type="ARBA" id="ARBA00058805"/>
    </source>
</evidence>
<feature type="modified residue" description="N6-carboxylysine" evidence="7">
    <location>
        <position position="147"/>
    </location>
</feature>
<sequence length="447" mass="48354">MAYDLVIKGAKAVTPDGVKEADIAMKNGTIAKIGSAIEAEGAPVVEASGQYIFPGSIDCHVHFNEPGREDWEGFETGSQMMAAGGCTTYFDMPLNCIPSTVTAENILAKAEIGRRKSAVDFALWGGLVPGHIDDIHPMAEAGAIGFKAFLSKSGTEEFRSVDERTLLKGMKEIAAAGKILALHAESDAITSFLQMEWANKGKVNADAYAASRPEEAEAEAVYRTIQYAKVTGCPVHFVHISTVKAVRLIREAKREGLDVSVETCPHYVLFSHDDLREKGSVAKCAPPLRSQPSKEALIDTLIAGDIDMVSSDHSPCRPSLKREDNMFLSWGGISGGQFTLLAMLELALERDIPFETIAEWTAGAPAKRFGLQQKGRLEEGRDADLVLVSMEPYTVTTETMFAKHKQSIYEGHTFPCRISATYSRGRSVYSDGEKADSGIEGALVVPS</sequence>
<evidence type="ECO:0000256" key="7">
    <source>
        <dbReference type="HAMAP-Rule" id="MF_01645"/>
    </source>
</evidence>
<dbReference type="GO" id="GO:0006145">
    <property type="term" value="P:purine nucleobase catabolic process"/>
    <property type="evidence" value="ECO:0007669"/>
    <property type="project" value="TreeGrafter"/>
</dbReference>
<feature type="binding site" description="via carbamate group" evidence="7">
    <location>
        <position position="147"/>
    </location>
    <ligand>
        <name>Zn(2+)</name>
        <dbReference type="ChEBI" id="CHEBI:29105"/>
        <label>2</label>
    </ligand>
</feature>
<comment type="similarity">
    <text evidence="7">Belongs to the metallo-dependent hydrolases superfamily. Allantoinase family.</text>
</comment>
<organism evidence="9 10">
    <name type="scientific">Bacillus halotolerans</name>
    <dbReference type="NCBI Taxonomy" id="260554"/>
    <lineage>
        <taxon>Bacteria</taxon>
        <taxon>Bacillati</taxon>
        <taxon>Bacillota</taxon>
        <taxon>Bacilli</taxon>
        <taxon>Bacillales</taxon>
        <taxon>Bacillaceae</taxon>
        <taxon>Bacillus</taxon>
    </lineage>
</organism>
<gene>
    <name evidence="7" type="primary">allB</name>
    <name evidence="7" type="synonym">pucH</name>
    <name evidence="9" type="ORF">MOF03_19060</name>
</gene>
<feature type="binding site" evidence="7">
    <location>
        <position position="62"/>
    </location>
    <ligand>
        <name>Zn(2+)</name>
        <dbReference type="ChEBI" id="CHEBI:29105"/>
        <label>1</label>
    </ligand>
</feature>
<comment type="caution">
    <text evidence="9">The sequence shown here is derived from an EMBL/GenBank/DDBJ whole genome shotgun (WGS) entry which is preliminary data.</text>
</comment>
<comment type="PTM">
    <text evidence="7">Carboxylation allows a single lysine to coordinate two zinc ions.</text>
</comment>
<dbReference type="InterPro" id="IPR047604">
    <property type="entry name" value="Allantoinase_bact"/>
</dbReference>
<dbReference type="InterPro" id="IPR006680">
    <property type="entry name" value="Amidohydro-rel"/>
</dbReference>
<dbReference type="EMBL" id="JALAWA010000015">
    <property type="protein sequence ID" value="MCY9186709.1"/>
    <property type="molecule type" value="Genomic_DNA"/>
</dbReference>
<dbReference type="Gene3D" id="3.20.20.140">
    <property type="entry name" value="Metal-dependent hydrolases"/>
    <property type="match status" value="1"/>
</dbReference>
<dbReference type="InterPro" id="IPR017593">
    <property type="entry name" value="Allantoinase"/>
</dbReference>
<dbReference type="SUPFAM" id="SSF51556">
    <property type="entry name" value="Metallo-dependent hydrolases"/>
    <property type="match status" value="1"/>
</dbReference>
<dbReference type="NCBIfam" id="NF004839">
    <property type="entry name" value="PRK06189.1"/>
    <property type="match status" value="1"/>
</dbReference>
<dbReference type="SUPFAM" id="SSF51338">
    <property type="entry name" value="Composite domain of metallo-dependent hydrolases"/>
    <property type="match status" value="1"/>
</dbReference>
<dbReference type="FunFam" id="3.20.20.140:FF:000013">
    <property type="entry name" value="Allantoinase"/>
    <property type="match status" value="1"/>
</dbReference>
<dbReference type="HAMAP" id="MF_01645">
    <property type="entry name" value="Hydantoinase"/>
    <property type="match status" value="1"/>
</dbReference>
<evidence type="ECO:0000259" key="8">
    <source>
        <dbReference type="Pfam" id="PF01979"/>
    </source>
</evidence>
<keyword evidence="2 7" id="KW-0659">Purine metabolism</keyword>
<protein>
    <recommendedName>
        <fullName evidence="7">Allantoinase</fullName>
        <ecNumber evidence="7">3.5.2.5</ecNumber>
    </recommendedName>
    <alternativeName>
        <fullName evidence="7">Allantoin-utilizing enzyme</fullName>
    </alternativeName>
</protein>
<dbReference type="NCBIfam" id="TIGR03178">
    <property type="entry name" value="allantoinase"/>
    <property type="match status" value="1"/>
</dbReference>
<feature type="binding site" evidence="7">
    <location>
        <position position="60"/>
    </location>
    <ligand>
        <name>Zn(2+)</name>
        <dbReference type="ChEBI" id="CHEBI:29105"/>
        <label>1</label>
    </ligand>
</feature>
<accession>A0A9Q4ESA9</accession>
<feature type="domain" description="Amidohydrolase-related" evidence="8">
    <location>
        <begin position="51"/>
        <end position="427"/>
    </location>
</feature>
<evidence type="ECO:0000256" key="3">
    <source>
        <dbReference type="ARBA" id="ARBA00022723"/>
    </source>
</evidence>
<feature type="binding site" description="via carbamate group" evidence="7">
    <location>
        <position position="147"/>
    </location>
    <ligand>
        <name>Zn(2+)</name>
        <dbReference type="ChEBI" id="CHEBI:29105"/>
        <label>1</label>
    </ligand>
</feature>
<comment type="catalytic activity">
    <reaction evidence="7">
        <text>(S)-allantoin + H2O = allantoate + H(+)</text>
        <dbReference type="Rhea" id="RHEA:17029"/>
        <dbReference type="ChEBI" id="CHEBI:15377"/>
        <dbReference type="ChEBI" id="CHEBI:15378"/>
        <dbReference type="ChEBI" id="CHEBI:15678"/>
        <dbReference type="ChEBI" id="CHEBI:17536"/>
        <dbReference type="EC" id="3.5.2.5"/>
    </reaction>
</comment>
<comment type="subunit">
    <text evidence="1 7">Homotetramer.</text>
</comment>
<reference evidence="9" key="1">
    <citation type="submission" date="2022-02" db="EMBL/GenBank/DDBJ databases">
        <title>Crop Bioprotection Bacillus Genome Sequencing.</title>
        <authorList>
            <person name="Dunlap C."/>
        </authorList>
    </citation>
    <scope>NUCLEOTIDE SEQUENCE</scope>
    <source>
        <strain evidence="9">EC49O2N-C10</strain>
    </source>
</reference>
<dbReference type="Proteomes" id="UP001073053">
    <property type="component" value="Unassembled WGS sequence"/>
</dbReference>
<dbReference type="AlphaFoldDB" id="A0A9Q4ESA9"/>
<keyword evidence="4 7" id="KW-0378">Hydrolase</keyword>
<comment type="pathway">
    <text evidence="7">Nitrogen metabolism; (S)-allantoin degradation; allantoate from (S)-allantoin: step 1/1.</text>
</comment>
<keyword evidence="3 7" id="KW-0479">Metal-binding</keyword>
<dbReference type="Pfam" id="PF01979">
    <property type="entry name" value="Amidohydro_1"/>
    <property type="match status" value="1"/>
</dbReference>